<protein>
    <submittedName>
        <fullName evidence="9">Fibrinolytic enzyme, isozyme C-like</fullName>
    </submittedName>
</protein>
<name>A0A8B8DIP6_CRAVI</name>
<dbReference type="Pfam" id="PF00089">
    <property type="entry name" value="Trypsin"/>
    <property type="match status" value="1"/>
</dbReference>
<dbReference type="CDD" id="cd00190">
    <property type="entry name" value="Tryp_SPc"/>
    <property type="match status" value="1"/>
</dbReference>
<organism evidence="8 9">
    <name type="scientific">Crassostrea virginica</name>
    <name type="common">Eastern oyster</name>
    <dbReference type="NCBI Taxonomy" id="6565"/>
    <lineage>
        <taxon>Eukaryota</taxon>
        <taxon>Metazoa</taxon>
        <taxon>Spiralia</taxon>
        <taxon>Lophotrochozoa</taxon>
        <taxon>Mollusca</taxon>
        <taxon>Bivalvia</taxon>
        <taxon>Autobranchia</taxon>
        <taxon>Pteriomorphia</taxon>
        <taxon>Ostreida</taxon>
        <taxon>Ostreoidea</taxon>
        <taxon>Ostreidae</taxon>
        <taxon>Crassostrea</taxon>
    </lineage>
</organism>
<evidence type="ECO:0000256" key="6">
    <source>
        <dbReference type="SAM" id="SignalP"/>
    </source>
</evidence>
<dbReference type="KEGG" id="cvn:111126930"/>
<evidence type="ECO:0000313" key="9">
    <source>
        <dbReference type="RefSeq" id="XP_022327585.1"/>
    </source>
</evidence>
<dbReference type="Proteomes" id="UP000694844">
    <property type="component" value="Chromosome 3"/>
</dbReference>
<evidence type="ECO:0000256" key="2">
    <source>
        <dbReference type="ARBA" id="ARBA00022729"/>
    </source>
</evidence>
<dbReference type="SMART" id="SM00020">
    <property type="entry name" value="Tryp_SPc"/>
    <property type="match status" value="1"/>
</dbReference>
<dbReference type="SUPFAM" id="SSF50494">
    <property type="entry name" value="Trypsin-like serine proteases"/>
    <property type="match status" value="1"/>
</dbReference>
<dbReference type="InterPro" id="IPR001314">
    <property type="entry name" value="Peptidase_S1A"/>
</dbReference>
<dbReference type="OrthoDB" id="6274970at2759"/>
<dbReference type="RefSeq" id="XP_022327585.1">
    <property type="nucleotide sequence ID" value="XM_022471877.1"/>
</dbReference>
<dbReference type="GO" id="GO:0004252">
    <property type="term" value="F:serine-type endopeptidase activity"/>
    <property type="evidence" value="ECO:0007669"/>
    <property type="project" value="InterPro"/>
</dbReference>
<reference evidence="9" key="1">
    <citation type="submission" date="2025-08" db="UniProtKB">
        <authorList>
            <consortium name="RefSeq"/>
        </authorList>
    </citation>
    <scope>IDENTIFICATION</scope>
    <source>
        <tissue evidence="9">Whole sample</tissue>
    </source>
</reference>
<keyword evidence="8" id="KW-1185">Reference proteome</keyword>
<keyword evidence="2 6" id="KW-0732">Signal</keyword>
<keyword evidence="4" id="KW-0720">Serine protease</keyword>
<dbReference type="InterPro" id="IPR043504">
    <property type="entry name" value="Peptidase_S1_PA_chymotrypsin"/>
</dbReference>
<dbReference type="FunFam" id="2.40.10.10:FF:000120">
    <property type="entry name" value="Putative serine protease"/>
    <property type="match status" value="1"/>
</dbReference>
<feature type="signal peptide" evidence="6">
    <location>
        <begin position="1"/>
        <end position="19"/>
    </location>
</feature>
<evidence type="ECO:0000259" key="7">
    <source>
        <dbReference type="PROSITE" id="PS50240"/>
    </source>
</evidence>
<keyword evidence="1" id="KW-0645">Protease</keyword>
<proteinExistence type="predicted"/>
<dbReference type="GO" id="GO:0006508">
    <property type="term" value="P:proteolysis"/>
    <property type="evidence" value="ECO:0007669"/>
    <property type="project" value="UniProtKB-KW"/>
</dbReference>
<dbReference type="PROSITE" id="PS50240">
    <property type="entry name" value="TRYPSIN_DOM"/>
    <property type="match status" value="1"/>
</dbReference>
<gene>
    <name evidence="9" type="primary">LOC111126930</name>
</gene>
<keyword evidence="5" id="KW-1015">Disulfide bond</keyword>
<dbReference type="PANTHER" id="PTHR24250">
    <property type="entry name" value="CHYMOTRYPSIN-RELATED"/>
    <property type="match status" value="1"/>
</dbReference>
<dbReference type="AlphaFoldDB" id="A0A8B8DIP6"/>
<feature type="domain" description="Peptidase S1" evidence="7">
    <location>
        <begin position="31"/>
        <end position="266"/>
    </location>
</feature>
<dbReference type="Gene3D" id="2.40.10.10">
    <property type="entry name" value="Trypsin-like serine proteases"/>
    <property type="match status" value="1"/>
</dbReference>
<keyword evidence="3" id="KW-0378">Hydrolase</keyword>
<evidence type="ECO:0000256" key="1">
    <source>
        <dbReference type="ARBA" id="ARBA00022670"/>
    </source>
</evidence>
<dbReference type="GeneID" id="111126930"/>
<evidence type="ECO:0000256" key="3">
    <source>
        <dbReference type="ARBA" id="ARBA00022801"/>
    </source>
</evidence>
<feature type="chain" id="PRO_5034691514" evidence="6">
    <location>
        <begin position="20"/>
        <end position="266"/>
    </location>
</feature>
<sequence length="266" mass="28486">MRAILVCLFIATCLFGVNCKPNDLENSETRIVGGQAADPGEWGWQVSIQYYYSNSWRHICGGTLIKQNVVLTAAQCVSGLSIPSLRVAAGMNKMSDGGMTSAVNKVTVHPQFGGSSPGFPNDLALLELQTPFLVGGAIQIATLPSSRTEDFANLPDCWMTGWGRTSSSSSNSDTLMEAQVTNIRNTQCVNQWNNVNGASILDSHICAYEIGKSSCSGDIGGPYVCMKDGVYKLAGVMSWGIQTCSGDYPSVSVRVSNYIDWIAISI</sequence>
<dbReference type="PANTHER" id="PTHR24250:SF27">
    <property type="entry name" value="ELASTASE 2 LIKE"/>
    <property type="match status" value="1"/>
</dbReference>
<evidence type="ECO:0000313" key="8">
    <source>
        <dbReference type="Proteomes" id="UP000694844"/>
    </source>
</evidence>
<dbReference type="InterPro" id="IPR009003">
    <property type="entry name" value="Peptidase_S1_PA"/>
</dbReference>
<dbReference type="PRINTS" id="PR00722">
    <property type="entry name" value="CHYMOTRYPSIN"/>
</dbReference>
<evidence type="ECO:0000256" key="4">
    <source>
        <dbReference type="ARBA" id="ARBA00022825"/>
    </source>
</evidence>
<dbReference type="InterPro" id="IPR001254">
    <property type="entry name" value="Trypsin_dom"/>
</dbReference>
<accession>A0A8B8DIP6</accession>
<evidence type="ECO:0000256" key="5">
    <source>
        <dbReference type="ARBA" id="ARBA00023157"/>
    </source>
</evidence>